<keyword evidence="4 7" id="KW-0479">Metal-binding</keyword>
<dbReference type="InterPro" id="IPR017860">
    <property type="entry name" value="Peptidase_M22_CS"/>
</dbReference>
<comment type="subunit">
    <text evidence="7">Homodimer.</text>
</comment>
<evidence type="ECO:0000256" key="1">
    <source>
        <dbReference type="ARBA" id="ARBA00012156"/>
    </source>
</evidence>
<comment type="subcellular location">
    <subcellularLocation>
        <location evidence="7">Mitochondrion</location>
    </subcellularLocation>
</comment>
<evidence type="ECO:0000256" key="5">
    <source>
        <dbReference type="ARBA" id="ARBA00023315"/>
    </source>
</evidence>
<accession>A0AA38VWK1</accession>
<evidence type="ECO:0000256" key="4">
    <source>
        <dbReference type="ARBA" id="ARBA00022723"/>
    </source>
</evidence>
<dbReference type="HAMAP" id="MF_01445">
    <property type="entry name" value="TsaD"/>
    <property type="match status" value="1"/>
</dbReference>
<comment type="caution">
    <text evidence="10">The sequence shown here is derived from an EMBL/GenBank/DDBJ whole genome shotgun (WGS) entry which is preliminary data.</text>
</comment>
<evidence type="ECO:0000256" key="8">
    <source>
        <dbReference type="SAM" id="MobiDB-lite"/>
    </source>
</evidence>
<dbReference type="GO" id="GO:0046872">
    <property type="term" value="F:metal ion binding"/>
    <property type="evidence" value="ECO:0007669"/>
    <property type="project" value="UniProtKB-KW"/>
</dbReference>
<dbReference type="EMBL" id="JANBVN010000053">
    <property type="protein sequence ID" value="KAJ9155933.1"/>
    <property type="molecule type" value="Genomic_DNA"/>
</dbReference>
<dbReference type="InterPro" id="IPR000905">
    <property type="entry name" value="Gcp-like_dom"/>
</dbReference>
<dbReference type="Gene3D" id="3.30.420.40">
    <property type="match status" value="2"/>
</dbReference>
<feature type="domain" description="Gcp-like" evidence="9">
    <location>
        <begin position="56"/>
        <end position="209"/>
    </location>
</feature>
<reference evidence="10" key="1">
    <citation type="submission" date="2022-07" db="EMBL/GenBank/DDBJ databases">
        <title>Fungi with potential for degradation of polypropylene.</title>
        <authorList>
            <person name="Gostincar C."/>
        </authorList>
    </citation>
    <scope>NUCLEOTIDE SEQUENCE</scope>
    <source>
        <strain evidence="10">EXF-13287</strain>
    </source>
</reference>
<dbReference type="Proteomes" id="UP001174691">
    <property type="component" value="Unassembled WGS sequence"/>
</dbReference>
<feature type="region of interest" description="Disordered" evidence="8">
    <location>
        <begin position="231"/>
        <end position="256"/>
    </location>
</feature>
<feature type="compositionally biased region" description="Basic and acidic residues" evidence="8">
    <location>
        <begin position="247"/>
        <end position="256"/>
    </location>
</feature>
<feature type="domain" description="Gcp-like" evidence="9">
    <location>
        <begin position="278"/>
        <end position="394"/>
    </location>
</feature>
<comment type="cofactor">
    <cofactor evidence="7">
        <name>a divalent metal cation</name>
        <dbReference type="ChEBI" id="CHEBI:60240"/>
    </cofactor>
    <text evidence="7">Binds 1 divalent metal cation per subunit.</text>
</comment>
<dbReference type="SUPFAM" id="SSF53067">
    <property type="entry name" value="Actin-like ATPase domain"/>
    <property type="match status" value="2"/>
</dbReference>
<evidence type="ECO:0000256" key="2">
    <source>
        <dbReference type="ARBA" id="ARBA00022679"/>
    </source>
</evidence>
<evidence type="ECO:0000256" key="6">
    <source>
        <dbReference type="ARBA" id="ARBA00048117"/>
    </source>
</evidence>
<proteinExistence type="inferred from homology"/>
<sequence>MPFMKQRVQRQDAKSRRTLVTLAIETSCDDTCVAVLEKHPSGGATLHFNGKVTSDSRQFGGVHPAVAVAGHTQHLAPLVQTAIAHIPPHLSKPDFVAVTRGPGMGQNLAAGLNTAKGLAVAWGVPLLGVNHMQAHALTPRLVTALAAGHSQQAHHSPSPAFPFLSLLVSGGHTMLVLSESLASHRILVPNLSGLAIGDMLDKTARLLVPQATLDALPNTMYAAALEPFAFPPSSSSSPPPTYTPPATRRDEIAPLPVRDHNGELITTLTPPLSSSRRLAYDFAGLGTQISRLLTSTPTLPLASRRALAEATMRLAFEHLATRILLCLAGEAGPATSQKLDEARTLVVSGGVARNKFLRTVLRSMLDSRGYGEGRMEIVAPPGELCTDNAAMIAWTGMEMWEAGWRTGLDVMALRKWPVDPDVEGGILGVEGWVKRDGV</sequence>
<dbReference type="AlphaFoldDB" id="A0AA38VWK1"/>
<evidence type="ECO:0000313" key="11">
    <source>
        <dbReference type="Proteomes" id="UP001174691"/>
    </source>
</evidence>
<dbReference type="PANTHER" id="PTHR11735">
    <property type="entry name" value="TRNA N6-ADENOSINE THREONYLCARBAMOYLTRANSFERASE"/>
    <property type="match status" value="1"/>
</dbReference>
<keyword evidence="11" id="KW-1185">Reference proteome</keyword>
<keyword evidence="3 7" id="KW-0819">tRNA processing</keyword>
<dbReference type="EC" id="2.3.1.234" evidence="1"/>
<dbReference type="PRINTS" id="PR00789">
    <property type="entry name" value="OSIALOPTASE"/>
</dbReference>
<gene>
    <name evidence="10" type="ORF">NKR19_g4338</name>
</gene>
<keyword evidence="7" id="KW-0496">Mitochondrion</keyword>
<organism evidence="10 11">
    <name type="scientific">Coniochaeta hoffmannii</name>
    <dbReference type="NCBI Taxonomy" id="91930"/>
    <lineage>
        <taxon>Eukaryota</taxon>
        <taxon>Fungi</taxon>
        <taxon>Dikarya</taxon>
        <taxon>Ascomycota</taxon>
        <taxon>Pezizomycotina</taxon>
        <taxon>Sordariomycetes</taxon>
        <taxon>Sordariomycetidae</taxon>
        <taxon>Coniochaetales</taxon>
        <taxon>Coniochaetaceae</taxon>
        <taxon>Coniochaeta</taxon>
    </lineage>
</organism>
<evidence type="ECO:0000259" key="9">
    <source>
        <dbReference type="Pfam" id="PF00814"/>
    </source>
</evidence>
<dbReference type="GO" id="GO:0061711">
    <property type="term" value="F:tRNA N(6)-L-threonylcarbamoyladenine synthase activity"/>
    <property type="evidence" value="ECO:0007669"/>
    <property type="project" value="UniProtKB-EC"/>
</dbReference>
<comment type="similarity">
    <text evidence="7">Belongs to the KAE1 / TsaD family.</text>
</comment>
<dbReference type="GO" id="GO:0005739">
    <property type="term" value="C:mitochondrion"/>
    <property type="evidence" value="ECO:0007669"/>
    <property type="project" value="UniProtKB-SubCell"/>
</dbReference>
<evidence type="ECO:0000256" key="3">
    <source>
        <dbReference type="ARBA" id="ARBA00022694"/>
    </source>
</evidence>
<dbReference type="Pfam" id="PF00814">
    <property type="entry name" value="TsaD"/>
    <property type="match status" value="2"/>
</dbReference>
<keyword evidence="5 7" id="KW-0012">Acyltransferase</keyword>
<comment type="catalytic activity">
    <reaction evidence="6 7">
        <text>L-threonylcarbamoyladenylate + adenosine(37) in tRNA = N(6)-L-threonylcarbamoyladenosine(37) in tRNA + AMP + H(+)</text>
        <dbReference type="Rhea" id="RHEA:37059"/>
        <dbReference type="Rhea" id="RHEA-COMP:10162"/>
        <dbReference type="Rhea" id="RHEA-COMP:10163"/>
        <dbReference type="ChEBI" id="CHEBI:15378"/>
        <dbReference type="ChEBI" id="CHEBI:73682"/>
        <dbReference type="ChEBI" id="CHEBI:74411"/>
        <dbReference type="ChEBI" id="CHEBI:74418"/>
        <dbReference type="ChEBI" id="CHEBI:456215"/>
        <dbReference type="EC" id="2.3.1.234"/>
    </reaction>
</comment>
<dbReference type="PANTHER" id="PTHR11735:SF6">
    <property type="entry name" value="TRNA N6-ADENOSINE THREONYLCARBAMOYLTRANSFERASE, MITOCHONDRIAL"/>
    <property type="match status" value="1"/>
</dbReference>
<dbReference type="GO" id="GO:0072670">
    <property type="term" value="P:mitochondrial tRNA threonylcarbamoyladenosine modification"/>
    <property type="evidence" value="ECO:0007669"/>
    <property type="project" value="TreeGrafter"/>
</dbReference>
<protein>
    <recommendedName>
        <fullName evidence="1">N(6)-L-threonylcarbamoyladenine synthase</fullName>
        <ecNumber evidence="1">2.3.1.234</ecNumber>
    </recommendedName>
</protein>
<name>A0AA38VWK1_9PEZI</name>
<evidence type="ECO:0000256" key="7">
    <source>
        <dbReference type="HAMAP-Rule" id="MF_03179"/>
    </source>
</evidence>
<dbReference type="InterPro" id="IPR017861">
    <property type="entry name" value="KAE1/TsaD"/>
</dbReference>
<dbReference type="PROSITE" id="PS01016">
    <property type="entry name" value="GLYCOPROTEASE"/>
    <property type="match status" value="1"/>
</dbReference>
<dbReference type="InterPro" id="IPR022450">
    <property type="entry name" value="TsaD"/>
</dbReference>
<dbReference type="InterPro" id="IPR043129">
    <property type="entry name" value="ATPase_NBD"/>
</dbReference>
<comment type="function">
    <text evidence="7">Required for the formation of a threonylcarbamoyl group on adenosine at position 37 (t(6)A37) in mitochondrial tRNAs that read codons beginning with adenine. Probably involved in the transfer of the threonylcarbamoyl moiety of threonylcarbamoyl-AMP (TC-AMP) to the N6 group of A37. Involved in mitochondrial genome maintenance.</text>
</comment>
<evidence type="ECO:0000313" key="10">
    <source>
        <dbReference type="EMBL" id="KAJ9155933.1"/>
    </source>
</evidence>
<keyword evidence="2 7" id="KW-0808">Transferase</keyword>